<dbReference type="Pfam" id="PF00702">
    <property type="entry name" value="Hydrolase"/>
    <property type="match status" value="1"/>
</dbReference>
<dbReference type="InterPro" id="IPR052898">
    <property type="entry name" value="ACAD10-like"/>
</dbReference>
<sequence length="237" mass="26255">MAQEKQPKVLLFDIGGVCVVSPFQAILDSETSLSIPPGWINHCISATKPSGTWQRLERGELLLDTTFFTSFSADLHNPTLWQSFYTSRHPNKPVPPLPKIDAEYLFWEMMRASRDPDPWMYPALKKLKESGKYVIAALSNTSIFPPSHPYATPYPSQDIKSIFDVFISSAHVGLRKPDAAIYTLALSEVSAYAKANAKGHAGWEDGVKANEVLFLDDIGENLKAGKKAGFRTLKVGL</sequence>
<name>A0A8T9BS68_9HELO</name>
<dbReference type="SUPFAM" id="SSF56784">
    <property type="entry name" value="HAD-like"/>
    <property type="match status" value="1"/>
</dbReference>
<comment type="caution">
    <text evidence="1">The sequence shown here is derived from an EMBL/GenBank/DDBJ whole genome shotgun (WGS) entry which is preliminary data.</text>
</comment>
<dbReference type="InterPro" id="IPR023214">
    <property type="entry name" value="HAD_sf"/>
</dbReference>
<dbReference type="Gene3D" id="3.40.50.1000">
    <property type="entry name" value="HAD superfamily/HAD-like"/>
    <property type="match status" value="1"/>
</dbReference>
<gene>
    <name evidence="1" type="primary">EPHX2_2</name>
    <name evidence="1" type="ORF">LSUE1_G009070</name>
</gene>
<keyword evidence="1" id="KW-0378">Hydrolase</keyword>
<dbReference type="Gene3D" id="1.10.150.240">
    <property type="entry name" value="Putative phosphatase, domain 2"/>
    <property type="match status" value="1"/>
</dbReference>
<dbReference type="PANTHER" id="PTHR47829:SF1">
    <property type="entry name" value="HAD FAMILY PHOSPHATASE"/>
    <property type="match status" value="1"/>
</dbReference>
<feature type="non-terminal residue" evidence="1">
    <location>
        <position position="1"/>
    </location>
</feature>
<organism evidence="1 2">
    <name type="scientific">Lachnellula suecica</name>
    <dbReference type="NCBI Taxonomy" id="602035"/>
    <lineage>
        <taxon>Eukaryota</taxon>
        <taxon>Fungi</taxon>
        <taxon>Dikarya</taxon>
        <taxon>Ascomycota</taxon>
        <taxon>Pezizomycotina</taxon>
        <taxon>Leotiomycetes</taxon>
        <taxon>Helotiales</taxon>
        <taxon>Lachnaceae</taxon>
        <taxon>Lachnellula</taxon>
    </lineage>
</organism>
<dbReference type="Proteomes" id="UP000469558">
    <property type="component" value="Unassembled WGS sequence"/>
</dbReference>
<dbReference type="InterPro" id="IPR023198">
    <property type="entry name" value="PGP-like_dom2"/>
</dbReference>
<dbReference type="PANTHER" id="PTHR47829">
    <property type="entry name" value="HYDROLASE, PUTATIVE (AFU_ORTHOLOGUE AFUA_1G12880)-RELATED"/>
    <property type="match status" value="1"/>
</dbReference>
<dbReference type="CDD" id="cd02603">
    <property type="entry name" value="HAD_sEH-N_like"/>
    <property type="match status" value="1"/>
</dbReference>
<accession>A0A8T9BS68</accession>
<proteinExistence type="predicted"/>
<dbReference type="EMBL" id="QGMK01002468">
    <property type="protein sequence ID" value="TVY58356.1"/>
    <property type="molecule type" value="Genomic_DNA"/>
</dbReference>
<keyword evidence="2" id="KW-1185">Reference proteome</keyword>
<evidence type="ECO:0000313" key="1">
    <source>
        <dbReference type="EMBL" id="TVY58356.1"/>
    </source>
</evidence>
<dbReference type="SFLD" id="SFLDS00003">
    <property type="entry name" value="Haloacid_Dehalogenase"/>
    <property type="match status" value="1"/>
</dbReference>
<dbReference type="GO" id="GO:0016787">
    <property type="term" value="F:hydrolase activity"/>
    <property type="evidence" value="ECO:0007669"/>
    <property type="project" value="UniProtKB-KW"/>
</dbReference>
<evidence type="ECO:0000313" key="2">
    <source>
        <dbReference type="Proteomes" id="UP000469558"/>
    </source>
</evidence>
<dbReference type="OrthoDB" id="1694274at2759"/>
<dbReference type="SFLD" id="SFLDG01129">
    <property type="entry name" value="C1.5:_HAD__Beta-PGM__Phosphata"/>
    <property type="match status" value="1"/>
</dbReference>
<reference evidence="1 2" key="1">
    <citation type="submission" date="2018-05" db="EMBL/GenBank/DDBJ databases">
        <title>Genome sequencing and assembly of the regulated plant pathogen Lachnellula willkommii and related sister species for the development of diagnostic species identification markers.</title>
        <authorList>
            <person name="Giroux E."/>
            <person name="Bilodeau G."/>
        </authorList>
    </citation>
    <scope>NUCLEOTIDE SEQUENCE [LARGE SCALE GENOMIC DNA]</scope>
    <source>
        <strain evidence="1 2">CBS 268.59</strain>
    </source>
</reference>
<dbReference type="AlphaFoldDB" id="A0A8T9BS68"/>
<dbReference type="InterPro" id="IPR036412">
    <property type="entry name" value="HAD-like_sf"/>
</dbReference>
<protein>
    <submittedName>
        <fullName evidence="1">Bifunctional epoxide hydrolase</fullName>
    </submittedName>
</protein>